<keyword evidence="2 5" id="KW-0812">Transmembrane</keyword>
<feature type="domain" description="Methylamine utilisation protein MauE" evidence="6">
    <location>
        <begin position="6"/>
        <end position="126"/>
    </location>
</feature>
<evidence type="ECO:0000313" key="8">
    <source>
        <dbReference type="Proteomes" id="UP000727962"/>
    </source>
</evidence>
<dbReference type="GO" id="GO:0016020">
    <property type="term" value="C:membrane"/>
    <property type="evidence" value="ECO:0007669"/>
    <property type="project" value="UniProtKB-SubCell"/>
</dbReference>
<dbReference type="InterPro" id="IPR009908">
    <property type="entry name" value="Methylamine_util_MauE"/>
</dbReference>
<feature type="transmembrane region" description="Helical" evidence="5">
    <location>
        <begin position="104"/>
        <end position="126"/>
    </location>
</feature>
<feature type="transmembrane region" description="Helical" evidence="5">
    <location>
        <begin position="44"/>
        <end position="64"/>
    </location>
</feature>
<comment type="subcellular location">
    <subcellularLocation>
        <location evidence="1">Membrane</location>
        <topology evidence="1">Multi-pass membrane protein</topology>
    </subcellularLocation>
</comment>
<gene>
    <name evidence="7" type="ORF">HYR64_08965</name>
</gene>
<dbReference type="GO" id="GO:0030416">
    <property type="term" value="P:methylamine metabolic process"/>
    <property type="evidence" value="ECO:0007669"/>
    <property type="project" value="InterPro"/>
</dbReference>
<evidence type="ECO:0000313" key="7">
    <source>
        <dbReference type="EMBL" id="MBI1757221.1"/>
    </source>
</evidence>
<evidence type="ECO:0000256" key="2">
    <source>
        <dbReference type="ARBA" id="ARBA00022692"/>
    </source>
</evidence>
<name>A0A931LWQ9_FIMGI</name>
<reference evidence="7" key="1">
    <citation type="submission" date="2020-07" db="EMBL/GenBank/DDBJ databases">
        <title>Huge and variable diversity of episymbiotic CPR bacteria and DPANN archaea in groundwater ecosystems.</title>
        <authorList>
            <person name="He C.Y."/>
            <person name="Keren R."/>
            <person name="Whittaker M."/>
            <person name="Farag I.F."/>
            <person name="Doudna J."/>
            <person name="Cate J.H.D."/>
            <person name="Banfield J.F."/>
        </authorList>
    </citation>
    <scope>NUCLEOTIDE SEQUENCE</scope>
    <source>
        <strain evidence="7">NC_groundwater_17_Pr7_B-0.1um_64_12</strain>
    </source>
</reference>
<organism evidence="7 8">
    <name type="scientific">Fimbriimonas ginsengisoli</name>
    <dbReference type="NCBI Taxonomy" id="1005039"/>
    <lineage>
        <taxon>Bacteria</taxon>
        <taxon>Bacillati</taxon>
        <taxon>Armatimonadota</taxon>
        <taxon>Fimbriimonadia</taxon>
        <taxon>Fimbriimonadales</taxon>
        <taxon>Fimbriimonadaceae</taxon>
        <taxon>Fimbriimonas</taxon>
    </lineage>
</organism>
<dbReference type="Pfam" id="PF07291">
    <property type="entry name" value="MauE"/>
    <property type="match status" value="1"/>
</dbReference>
<sequence length="136" mass="13766">MTLPVNLLAPTAGLILIASGVAKAFDFGEAATMIQITLVAFPPWSQVVAVATIALELVAGFSLALRPAAPLGRVVGTALASGFAGFNLVHIARHIQVPCKCFGALFTASPGVMLAIDGLLVALIWAGQPKAPPPAG</sequence>
<dbReference type="AlphaFoldDB" id="A0A931LWQ9"/>
<evidence type="ECO:0000256" key="5">
    <source>
        <dbReference type="SAM" id="Phobius"/>
    </source>
</evidence>
<comment type="caution">
    <text evidence="7">The sequence shown here is derived from an EMBL/GenBank/DDBJ whole genome shotgun (WGS) entry which is preliminary data.</text>
</comment>
<evidence type="ECO:0000256" key="3">
    <source>
        <dbReference type="ARBA" id="ARBA00022989"/>
    </source>
</evidence>
<proteinExistence type="predicted"/>
<evidence type="ECO:0000259" key="6">
    <source>
        <dbReference type="Pfam" id="PF07291"/>
    </source>
</evidence>
<dbReference type="EMBL" id="JACOSL010000056">
    <property type="protein sequence ID" value="MBI1757221.1"/>
    <property type="molecule type" value="Genomic_DNA"/>
</dbReference>
<keyword evidence="4 5" id="KW-0472">Membrane</keyword>
<protein>
    <recommendedName>
        <fullName evidence="6">Methylamine utilisation protein MauE domain-containing protein</fullName>
    </recommendedName>
</protein>
<accession>A0A931LWQ9</accession>
<feature type="transmembrane region" description="Helical" evidence="5">
    <location>
        <begin position="71"/>
        <end position="92"/>
    </location>
</feature>
<evidence type="ECO:0000256" key="1">
    <source>
        <dbReference type="ARBA" id="ARBA00004141"/>
    </source>
</evidence>
<keyword evidence="3 5" id="KW-1133">Transmembrane helix</keyword>
<evidence type="ECO:0000256" key="4">
    <source>
        <dbReference type="ARBA" id="ARBA00023136"/>
    </source>
</evidence>
<dbReference type="Proteomes" id="UP000727962">
    <property type="component" value="Unassembled WGS sequence"/>
</dbReference>